<evidence type="ECO:0000313" key="6">
    <source>
        <dbReference type="Proteomes" id="UP000317901"/>
    </source>
</evidence>
<dbReference type="InterPro" id="IPR001387">
    <property type="entry name" value="Cro/C1-type_HTH"/>
</dbReference>
<dbReference type="CDD" id="cd00093">
    <property type="entry name" value="HTH_XRE"/>
    <property type="match status" value="1"/>
</dbReference>
<sequence>MNTSGDRLKSLLRECHLSASDFAANRRVTPQHVNNWFKRGIPMARLDEIAELLCVNSRWLRTGEGVKHPSAPGLPPNAPKTATATSHAVDAAANDIAVPFYNEVLSPNDSGKTHVVEIPGCRVRLSLACLHAMDVNPDLAICAPMIGNSMSCRIQDGSTVAIDRSLTHIVDGEIYALEHDGMLRIKYAYRLPNSGLRLRSHNPGEYPDEVFSELQVEQQNIRILGWVFWWSTLNTRRPLVPYALSE</sequence>
<dbReference type="Pfam" id="PF00717">
    <property type="entry name" value="Peptidase_S24"/>
    <property type="match status" value="1"/>
</dbReference>
<protein>
    <submittedName>
        <fullName evidence="5">Helix-turn-helix transcriptional regulator</fullName>
    </submittedName>
</protein>
<accession>A0A5C5Q136</accession>
<dbReference type="Gene3D" id="2.10.109.10">
    <property type="entry name" value="Umud Fragment, subunit A"/>
    <property type="match status" value="1"/>
</dbReference>
<evidence type="ECO:0000313" key="5">
    <source>
        <dbReference type="EMBL" id="TWR97861.1"/>
    </source>
</evidence>
<dbReference type="RefSeq" id="WP_122782024.1">
    <property type="nucleotide sequence ID" value="NZ_VFIP01000008.1"/>
</dbReference>
<dbReference type="PANTHER" id="PTHR40661:SF2">
    <property type="entry name" value="HTH-TYPE TRANSCRIPTIONAL REGULATOR PRTR"/>
    <property type="match status" value="1"/>
</dbReference>
<evidence type="ECO:0000256" key="1">
    <source>
        <dbReference type="ARBA" id="ARBA00023015"/>
    </source>
</evidence>
<evidence type="ECO:0000256" key="2">
    <source>
        <dbReference type="ARBA" id="ARBA00023125"/>
    </source>
</evidence>
<feature type="domain" description="Peptidase S24/S26A/S26B/S26C" evidence="4">
    <location>
        <begin position="133"/>
        <end position="228"/>
    </location>
</feature>
<dbReference type="PANTHER" id="PTHR40661">
    <property type="match status" value="1"/>
</dbReference>
<dbReference type="InterPro" id="IPR015927">
    <property type="entry name" value="Peptidase_S24_S26A/B/C"/>
</dbReference>
<dbReference type="AlphaFoldDB" id="A0A5C5Q136"/>
<keyword evidence="3" id="KW-0804">Transcription</keyword>
<dbReference type="CDD" id="cd06529">
    <property type="entry name" value="S24_LexA-like"/>
    <property type="match status" value="1"/>
</dbReference>
<dbReference type="SUPFAM" id="SSF51306">
    <property type="entry name" value="LexA/Signal peptidase"/>
    <property type="match status" value="1"/>
</dbReference>
<dbReference type="Gene3D" id="1.10.260.40">
    <property type="entry name" value="lambda repressor-like DNA-binding domains"/>
    <property type="match status" value="1"/>
</dbReference>
<name>A0A5C5Q136_9PSED</name>
<dbReference type="InterPro" id="IPR010982">
    <property type="entry name" value="Lambda_DNA-bd_dom_sf"/>
</dbReference>
<gene>
    <name evidence="5" type="ORF">FJD37_05720</name>
</gene>
<dbReference type="OrthoDB" id="8613261at2"/>
<reference evidence="5 6" key="1">
    <citation type="submission" date="2019-06" db="EMBL/GenBank/DDBJ databases">
        <title>Pseudomonas bimorpha sp. nov. isolated from bovine raw milk and skim milk concentrate.</title>
        <authorList>
            <person name="Hofmann K."/>
            <person name="Huptas C."/>
            <person name="Doll E."/>
            <person name="Scherer S."/>
            <person name="Wenning M."/>
        </authorList>
    </citation>
    <scope>NUCLEOTIDE SEQUENCE [LARGE SCALE GENOMIC DNA]</scope>
    <source>
        <strain evidence="5 6">DSM 108990</strain>
    </source>
</reference>
<keyword evidence="2" id="KW-0238">DNA-binding</keyword>
<comment type="caution">
    <text evidence="5">The sequence shown here is derived from an EMBL/GenBank/DDBJ whole genome shotgun (WGS) entry which is preliminary data.</text>
</comment>
<keyword evidence="1" id="KW-0805">Transcription regulation</keyword>
<proteinExistence type="predicted"/>
<evidence type="ECO:0000259" key="4">
    <source>
        <dbReference type="Pfam" id="PF00717"/>
    </source>
</evidence>
<dbReference type="InterPro" id="IPR036286">
    <property type="entry name" value="LexA/Signal_pep-like_sf"/>
</dbReference>
<organism evidence="5 6">
    <name type="scientific">Pseudomonas saxonica</name>
    <dbReference type="NCBI Taxonomy" id="2600598"/>
    <lineage>
        <taxon>Bacteria</taxon>
        <taxon>Pseudomonadati</taxon>
        <taxon>Pseudomonadota</taxon>
        <taxon>Gammaproteobacteria</taxon>
        <taxon>Pseudomonadales</taxon>
        <taxon>Pseudomonadaceae</taxon>
        <taxon>Pseudomonas</taxon>
    </lineage>
</organism>
<dbReference type="Proteomes" id="UP000317901">
    <property type="component" value="Unassembled WGS sequence"/>
</dbReference>
<dbReference type="EMBL" id="VFIP01000008">
    <property type="protein sequence ID" value="TWR97861.1"/>
    <property type="molecule type" value="Genomic_DNA"/>
</dbReference>
<evidence type="ECO:0000256" key="3">
    <source>
        <dbReference type="ARBA" id="ARBA00023163"/>
    </source>
</evidence>
<dbReference type="InterPro" id="IPR039418">
    <property type="entry name" value="LexA-like"/>
</dbReference>
<dbReference type="GO" id="GO:0003677">
    <property type="term" value="F:DNA binding"/>
    <property type="evidence" value="ECO:0007669"/>
    <property type="project" value="UniProtKB-KW"/>
</dbReference>